<accession>A0ABN2WJE0</accession>
<dbReference type="InterPro" id="IPR025110">
    <property type="entry name" value="AMP-bd_C"/>
</dbReference>
<evidence type="ECO:0000259" key="4">
    <source>
        <dbReference type="Pfam" id="PF13193"/>
    </source>
</evidence>
<dbReference type="SUPFAM" id="SSF56801">
    <property type="entry name" value="Acetyl-CoA synthetase-like"/>
    <property type="match status" value="1"/>
</dbReference>
<dbReference type="PROSITE" id="PS00455">
    <property type="entry name" value="AMP_BINDING"/>
    <property type="match status" value="1"/>
</dbReference>
<sequence>MYPGAHSTQHPDKPALIMADTGAVLTYAQLEERSLRLANHFRSLGLQPGDHLAVVAENRFEIVEAMWAALRTGTLITAVNSHLTAEESSYIIHDCEAKVVLVSGSLENAAQLAQLCADVEHRIWLGEPLPGFDSYEEVLAAASTEKPDYEPRGDDMLYSSGTTGRPKGILPEPKEQSVDDPNVPLVQLFTSVYGFGEDTVYLSPAPLYHAAPLRFVMTTHARGGTAVIMPRFDAEAALATIEKYGVTHSQWVPTMFIRMLKLPREVRESYDVSSLRAAIHAAAPCPAEVKRQMIEWFGPVVYEYYSSTEAPGLTLIDSEEALAKPGSVGRDGYMGTVHICGPDGEELPAGEVGTIYFEIDPAKSMFSYFHDEAKTAASRHPDHPRWATTGDLGYIDEDRYLYLAERTSFLIITGGVNIYPQEIENALALHPDVRDVAVVGEPHEELGEIAVAYVEAEDHVSPERDLGAEVLEWLDGRISKFKIPRRIRVIDALPRTPTGKLVKRKLDPELARS</sequence>
<dbReference type="InterPro" id="IPR045851">
    <property type="entry name" value="AMP-bd_C_sf"/>
</dbReference>
<evidence type="ECO:0000256" key="1">
    <source>
        <dbReference type="ARBA" id="ARBA00006432"/>
    </source>
</evidence>
<evidence type="ECO:0000313" key="5">
    <source>
        <dbReference type="EMBL" id="GAA2093103.1"/>
    </source>
</evidence>
<comment type="similarity">
    <text evidence="1">Belongs to the ATP-dependent AMP-binding enzyme family.</text>
</comment>
<dbReference type="InterPro" id="IPR042099">
    <property type="entry name" value="ANL_N_sf"/>
</dbReference>
<reference evidence="5 6" key="1">
    <citation type="journal article" date="2019" name="Int. J. Syst. Evol. Microbiol.">
        <title>The Global Catalogue of Microorganisms (GCM) 10K type strain sequencing project: providing services to taxonomists for standard genome sequencing and annotation.</title>
        <authorList>
            <consortium name="The Broad Institute Genomics Platform"/>
            <consortium name="The Broad Institute Genome Sequencing Center for Infectious Disease"/>
            <person name="Wu L."/>
            <person name="Ma J."/>
        </authorList>
    </citation>
    <scope>NUCLEOTIDE SEQUENCE [LARGE SCALE GENOMIC DNA]</scope>
    <source>
        <strain evidence="5 6">JCM 15900</strain>
    </source>
</reference>
<evidence type="ECO:0000259" key="3">
    <source>
        <dbReference type="Pfam" id="PF00501"/>
    </source>
</evidence>
<gene>
    <name evidence="5" type="ORF">GCM10009823_11270</name>
</gene>
<dbReference type="Pfam" id="PF13193">
    <property type="entry name" value="AMP-binding_C"/>
    <property type="match status" value="1"/>
</dbReference>
<dbReference type="EMBL" id="BAAAPZ010000003">
    <property type="protein sequence ID" value="GAA2093103.1"/>
    <property type="molecule type" value="Genomic_DNA"/>
</dbReference>
<feature type="domain" description="AMP-binding enzyme C-terminal" evidence="4">
    <location>
        <begin position="422"/>
        <end position="500"/>
    </location>
</feature>
<dbReference type="RefSeq" id="WP_344336034.1">
    <property type="nucleotide sequence ID" value="NZ_BAAAPZ010000003.1"/>
</dbReference>
<dbReference type="Gene3D" id="3.40.50.12780">
    <property type="entry name" value="N-terminal domain of ligase-like"/>
    <property type="match status" value="1"/>
</dbReference>
<protein>
    <submittedName>
        <fullName evidence="5">Acyl-CoA synthetase</fullName>
    </submittedName>
</protein>
<dbReference type="InterPro" id="IPR000873">
    <property type="entry name" value="AMP-dep_synth/lig_dom"/>
</dbReference>
<organism evidence="5 6">
    <name type="scientific">Brevibacterium salitolerans</name>
    <dbReference type="NCBI Taxonomy" id="1403566"/>
    <lineage>
        <taxon>Bacteria</taxon>
        <taxon>Bacillati</taxon>
        <taxon>Actinomycetota</taxon>
        <taxon>Actinomycetes</taxon>
        <taxon>Micrococcales</taxon>
        <taxon>Brevibacteriaceae</taxon>
        <taxon>Brevibacterium</taxon>
    </lineage>
</organism>
<keyword evidence="2" id="KW-0436">Ligase</keyword>
<proteinExistence type="inferred from homology"/>
<comment type="caution">
    <text evidence="5">The sequence shown here is derived from an EMBL/GenBank/DDBJ whole genome shotgun (WGS) entry which is preliminary data.</text>
</comment>
<dbReference type="InterPro" id="IPR020845">
    <property type="entry name" value="AMP-binding_CS"/>
</dbReference>
<name>A0ABN2WJE0_9MICO</name>
<evidence type="ECO:0000256" key="2">
    <source>
        <dbReference type="ARBA" id="ARBA00022598"/>
    </source>
</evidence>
<feature type="domain" description="AMP-dependent synthetase/ligase" evidence="3">
    <location>
        <begin position="7"/>
        <end position="357"/>
    </location>
</feature>
<dbReference type="PANTHER" id="PTHR43201:SF5">
    <property type="entry name" value="MEDIUM-CHAIN ACYL-COA LIGASE ACSF2, MITOCHONDRIAL"/>
    <property type="match status" value="1"/>
</dbReference>
<dbReference type="Gene3D" id="3.30.300.30">
    <property type="match status" value="1"/>
</dbReference>
<evidence type="ECO:0000313" key="6">
    <source>
        <dbReference type="Proteomes" id="UP001500984"/>
    </source>
</evidence>
<dbReference type="Pfam" id="PF00501">
    <property type="entry name" value="AMP-binding"/>
    <property type="match status" value="1"/>
</dbReference>
<keyword evidence="6" id="KW-1185">Reference proteome</keyword>
<dbReference type="Proteomes" id="UP001500984">
    <property type="component" value="Unassembled WGS sequence"/>
</dbReference>
<dbReference type="PANTHER" id="PTHR43201">
    <property type="entry name" value="ACYL-COA SYNTHETASE"/>
    <property type="match status" value="1"/>
</dbReference>